<dbReference type="VEuPathDB" id="FungiDB:L203_04123"/>
<reference evidence="2" key="2">
    <citation type="journal article" date="2022" name="Elife">
        <title>Obligate sexual reproduction of a homothallic fungus closely related to the Cryptococcus pathogenic species complex.</title>
        <authorList>
            <person name="Passer A.R."/>
            <person name="Clancey S.A."/>
            <person name="Shea T."/>
            <person name="David-Palma M."/>
            <person name="Averette A.F."/>
            <person name="Boekhout T."/>
            <person name="Porcel B.M."/>
            <person name="Nowrousian M."/>
            <person name="Cuomo C.A."/>
            <person name="Sun S."/>
            <person name="Heitman J."/>
            <person name="Coelho M.A."/>
        </authorList>
    </citation>
    <scope>NUCLEOTIDE SEQUENCE</scope>
    <source>
        <strain evidence="2">CBS 7841</strain>
    </source>
</reference>
<accession>A0A1E3IF92</accession>
<dbReference type="KEGG" id="cdep:91089656"/>
<dbReference type="Proteomes" id="UP000094043">
    <property type="component" value="Chromosome 7"/>
</dbReference>
<gene>
    <name evidence="2" type="ORF">L203_105447</name>
</gene>
<proteinExistence type="predicted"/>
<dbReference type="OrthoDB" id="2563736at2759"/>
<dbReference type="RefSeq" id="XP_066070911.1">
    <property type="nucleotide sequence ID" value="XM_066214814.1"/>
</dbReference>
<feature type="region of interest" description="Disordered" evidence="1">
    <location>
        <begin position="378"/>
        <end position="399"/>
    </location>
</feature>
<protein>
    <submittedName>
        <fullName evidence="2">Uncharacterized protein</fullName>
    </submittedName>
</protein>
<feature type="region of interest" description="Disordered" evidence="1">
    <location>
        <begin position="332"/>
        <end position="365"/>
    </location>
</feature>
<evidence type="ECO:0000256" key="1">
    <source>
        <dbReference type="SAM" id="MobiDB-lite"/>
    </source>
</evidence>
<feature type="compositionally biased region" description="Polar residues" evidence="1">
    <location>
        <begin position="383"/>
        <end position="393"/>
    </location>
</feature>
<feature type="compositionally biased region" description="Polar residues" evidence="1">
    <location>
        <begin position="128"/>
        <end position="143"/>
    </location>
</feature>
<keyword evidence="3" id="KW-1185">Reference proteome</keyword>
<reference evidence="2" key="1">
    <citation type="submission" date="2016-06" db="EMBL/GenBank/DDBJ databases">
        <authorList>
            <person name="Cuomo C."/>
            <person name="Litvintseva A."/>
            <person name="Heitman J."/>
            <person name="Chen Y."/>
            <person name="Sun S."/>
            <person name="Springer D."/>
            <person name="Dromer F."/>
            <person name="Young S."/>
            <person name="Zeng Q."/>
            <person name="Chapman S."/>
            <person name="Gujja S."/>
            <person name="Saif S."/>
            <person name="Birren B."/>
        </authorList>
    </citation>
    <scope>NUCLEOTIDE SEQUENCE</scope>
    <source>
        <strain evidence="2">CBS 7841</strain>
    </source>
</reference>
<reference evidence="2" key="3">
    <citation type="submission" date="2024-01" db="EMBL/GenBank/DDBJ databases">
        <authorList>
            <person name="Coelho M.A."/>
            <person name="David-Palma M."/>
            <person name="Shea T."/>
            <person name="Sun S."/>
            <person name="Cuomo C.A."/>
            <person name="Heitman J."/>
        </authorList>
    </citation>
    <scope>NUCLEOTIDE SEQUENCE</scope>
    <source>
        <strain evidence="2">CBS 7841</strain>
    </source>
</reference>
<dbReference type="GeneID" id="91089656"/>
<evidence type="ECO:0000313" key="2">
    <source>
        <dbReference type="EMBL" id="WVN90211.1"/>
    </source>
</evidence>
<name>A0A1E3IF92_9TREE</name>
<dbReference type="EMBL" id="CP143790">
    <property type="protein sequence ID" value="WVN90211.1"/>
    <property type="molecule type" value="Genomic_DNA"/>
</dbReference>
<feature type="region of interest" description="Disordered" evidence="1">
    <location>
        <begin position="112"/>
        <end position="153"/>
    </location>
</feature>
<feature type="compositionally biased region" description="Pro residues" evidence="1">
    <location>
        <begin position="112"/>
        <end position="125"/>
    </location>
</feature>
<feature type="region of interest" description="Disordered" evidence="1">
    <location>
        <begin position="32"/>
        <end position="85"/>
    </location>
</feature>
<evidence type="ECO:0000313" key="3">
    <source>
        <dbReference type="Proteomes" id="UP000094043"/>
    </source>
</evidence>
<feature type="region of interest" description="Disordered" evidence="1">
    <location>
        <begin position="173"/>
        <end position="197"/>
    </location>
</feature>
<sequence length="399" mass="42412">MEFIPNNNTQHITTPKNLYPCQATICLGNLPEGKPRRSSFGSERDESTAGSTLARVISGGRRKSSFGDGTMNNGRRLSFGGAKESDKGESRWYWRVQAGVNETHLVLFPLTQPPNPLLTTPPPPLSTAIPSHSSRMAGTSSKESAVAEDNENQGFTSKVKNLFRRGSATTKGNIVSEVAPGSTSAAEESIGDQTDRGEMVAPKEANMEGATNVNSSAELGWPGVVHGEKLGAIIAPLSNVGKKPELSGKKKSEAWYVNVMINASTGQNEPIGTSRSDNSPQSGCIRFEFDKDWIGAKGEAELLHHYILQAAGNAPDNAKRGTPHTSIFKIGQHPNQQLATDARDTAVEPTGTTHQLSTSYGDTTTSTYPNTSASHEMAEGITPGQSVGNSSTGKIGEVY</sequence>
<organism evidence="2 3">
    <name type="scientific">Cryptococcus depauperatus CBS 7841</name>
    <dbReference type="NCBI Taxonomy" id="1295531"/>
    <lineage>
        <taxon>Eukaryota</taxon>
        <taxon>Fungi</taxon>
        <taxon>Dikarya</taxon>
        <taxon>Basidiomycota</taxon>
        <taxon>Agaricomycotina</taxon>
        <taxon>Tremellomycetes</taxon>
        <taxon>Tremellales</taxon>
        <taxon>Cryptococcaceae</taxon>
        <taxon>Cryptococcus</taxon>
    </lineage>
</organism>
<dbReference type="AlphaFoldDB" id="A0A1E3IF92"/>